<feature type="region of interest" description="Disordered" evidence="1">
    <location>
        <begin position="221"/>
        <end position="271"/>
    </location>
</feature>
<gene>
    <name evidence="2" type="ORF">P280DRAFT_546501</name>
</gene>
<evidence type="ECO:0000313" key="2">
    <source>
        <dbReference type="EMBL" id="KAF2645109.1"/>
    </source>
</evidence>
<dbReference type="EMBL" id="MU006778">
    <property type="protein sequence ID" value="KAF2645109.1"/>
    <property type="molecule type" value="Genomic_DNA"/>
</dbReference>
<evidence type="ECO:0000256" key="1">
    <source>
        <dbReference type="SAM" id="MobiDB-lite"/>
    </source>
</evidence>
<feature type="region of interest" description="Disordered" evidence="1">
    <location>
        <begin position="42"/>
        <end position="205"/>
    </location>
</feature>
<dbReference type="OrthoDB" id="3795553at2759"/>
<feature type="region of interest" description="Disordered" evidence="1">
    <location>
        <begin position="315"/>
        <end position="358"/>
    </location>
</feature>
<feature type="compositionally biased region" description="Low complexity" evidence="1">
    <location>
        <begin position="78"/>
        <end position="88"/>
    </location>
</feature>
<feature type="compositionally biased region" description="Polar residues" evidence="1">
    <location>
        <begin position="259"/>
        <end position="270"/>
    </location>
</feature>
<dbReference type="AlphaFoldDB" id="A0A6A6SBF4"/>
<feature type="compositionally biased region" description="Polar residues" evidence="1">
    <location>
        <begin position="221"/>
        <end position="232"/>
    </location>
</feature>
<feature type="compositionally biased region" description="Low complexity" evidence="1">
    <location>
        <begin position="97"/>
        <end position="112"/>
    </location>
</feature>
<feature type="compositionally biased region" description="Polar residues" evidence="1">
    <location>
        <begin position="386"/>
        <end position="423"/>
    </location>
</feature>
<organism evidence="2 3">
    <name type="scientific">Massarina eburnea CBS 473.64</name>
    <dbReference type="NCBI Taxonomy" id="1395130"/>
    <lineage>
        <taxon>Eukaryota</taxon>
        <taxon>Fungi</taxon>
        <taxon>Dikarya</taxon>
        <taxon>Ascomycota</taxon>
        <taxon>Pezizomycotina</taxon>
        <taxon>Dothideomycetes</taxon>
        <taxon>Pleosporomycetidae</taxon>
        <taxon>Pleosporales</taxon>
        <taxon>Massarineae</taxon>
        <taxon>Massarinaceae</taxon>
        <taxon>Massarina</taxon>
    </lineage>
</organism>
<name>A0A6A6SBF4_9PLEO</name>
<protein>
    <submittedName>
        <fullName evidence="2">Uncharacterized protein</fullName>
    </submittedName>
</protein>
<reference evidence="2" key="1">
    <citation type="journal article" date="2020" name="Stud. Mycol.">
        <title>101 Dothideomycetes genomes: a test case for predicting lifestyles and emergence of pathogens.</title>
        <authorList>
            <person name="Haridas S."/>
            <person name="Albert R."/>
            <person name="Binder M."/>
            <person name="Bloem J."/>
            <person name="Labutti K."/>
            <person name="Salamov A."/>
            <person name="Andreopoulos B."/>
            <person name="Baker S."/>
            <person name="Barry K."/>
            <person name="Bills G."/>
            <person name="Bluhm B."/>
            <person name="Cannon C."/>
            <person name="Castanera R."/>
            <person name="Culley D."/>
            <person name="Daum C."/>
            <person name="Ezra D."/>
            <person name="Gonzalez J."/>
            <person name="Henrissat B."/>
            <person name="Kuo A."/>
            <person name="Liang C."/>
            <person name="Lipzen A."/>
            <person name="Lutzoni F."/>
            <person name="Magnuson J."/>
            <person name="Mondo S."/>
            <person name="Nolan M."/>
            <person name="Ohm R."/>
            <person name="Pangilinan J."/>
            <person name="Park H.-J."/>
            <person name="Ramirez L."/>
            <person name="Alfaro M."/>
            <person name="Sun H."/>
            <person name="Tritt A."/>
            <person name="Yoshinaga Y."/>
            <person name="Zwiers L.-H."/>
            <person name="Turgeon B."/>
            <person name="Goodwin S."/>
            <person name="Spatafora J."/>
            <person name="Crous P."/>
            <person name="Grigoriev I."/>
        </authorList>
    </citation>
    <scope>NUCLEOTIDE SEQUENCE</scope>
    <source>
        <strain evidence="2">CBS 473.64</strain>
    </source>
</reference>
<feature type="region of interest" description="Disordered" evidence="1">
    <location>
        <begin position="375"/>
        <end position="439"/>
    </location>
</feature>
<feature type="compositionally biased region" description="Polar residues" evidence="1">
    <location>
        <begin position="42"/>
        <end position="52"/>
    </location>
</feature>
<proteinExistence type="predicted"/>
<dbReference type="Proteomes" id="UP000799753">
    <property type="component" value="Unassembled WGS sequence"/>
</dbReference>
<keyword evidence="3" id="KW-1185">Reference proteome</keyword>
<accession>A0A6A6SBF4</accession>
<sequence>MLFSSAFNHASYDSAQLTGGSIAIAMSFKRLAIRTKKSISGLYSSSNGQSAHTPEAVDSGMGFNPDHDMDSVDKFGMSSSSSSSPSKDSPSKRKRLLGTLRSMGSLRSLRSSQANAKVDSSPPKAESPRGTPCRAMPTLALDFEVSPPGKPMFDTSTRKASDSSSMNVLHSSPMAMPMPTTPPATDSYSPPGFVVGSVPDTPAPIQRPSVQKAILAASSLSIEPTSTESSPARVQADPNPTPMPGTNLPLDRIDPPQIVVQSPSAPSINQKGLDDYFSLFSSKEKSHKPDSVVVSDPLPVEDDLEFDEMIVKATTTVPATPPQSPRSSCDGVGETLPYIVWDNPVPSEEGEAQQECQTSTSNYTGQWDLGILNWQPPDLTIGHNGSGSASSHPRMGTKSSGNTEAETASTWTDIDSETQSMEPHSTKAVLQEPRSSIDDGEALQKIIRAYAGPMIYGDEEHDLADDQTEEICRQVRSEVDLSFRVMNESLGG</sequence>
<evidence type="ECO:0000313" key="3">
    <source>
        <dbReference type="Proteomes" id="UP000799753"/>
    </source>
</evidence>